<proteinExistence type="predicted"/>
<accession>A0A812J2F8</accession>
<feature type="non-terminal residue" evidence="1">
    <location>
        <position position="1"/>
    </location>
</feature>
<dbReference type="AlphaFoldDB" id="A0A812J2F8"/>
<gene>
    <name evidence="1" type="ORF">SPIL2461_LOCUS1683</name>
</gene>
<organism evidence="1 2">
    <name type="scientific">Symbiodinium pilosum</name>
    <name type="common">Dinoflagellate</name>
    <dbReference type="NCBI Taxonomy" id="2952"/>
    <lineage>
        <taxon>Eukaryota</taxon>
        <taxon>Sar</taxon>
        <taxon>Alveolata</taxon>
        <taxon>Dinophyceae</taxon>
        <taxon>Suessiales</taxon>
        <taxon>Symbiodiniaceae</taxon>
        <taxon>Symbiodinium</taxon>
    </lineage>
</organism>
<reference evidence="1" key="1">
    <citation type="submission" date="2021-02" db="EMBL/GenBank/DDBJ databases">
        <authorList>
            <person name="Dougan E. K."/>
            <person name="Rhodes N."/>
            <person name="Thang M."/>
            <person name="Chan C."/>
        </authorList>
    </citation>
    <scope>NUCLEOTIDE SEQUENCE</scope>
</reference>
<evidence type="ECO:0000313" key="1">
    <source>
        <dbReference type="EMBL" id="CAE7197390.1"/>
    </source>
</evidence>
<dbReference type="EMBL" id="CAJNIZ010001692">
    <property type="protein sequence ID" value="CAE7197390.1"/>
    <property type="molecule type" value="Genomic_DNA"/>
</dbReference>
<protein>
    <submittedName>
        <fullName evidence="1">Uncharacterized protein</fullName>
    </submittedName>
</protein>
<dbReference type="Proteomes" id="UP000649617">
    <property type="component" value="Unassembled WGS sequence"/>
</dbReference>
<comment type="caution">
    <text evidence="1">The sequence shown here is derived from an EMBL/GenBank/DDBJ whole genome shotgun (WGS) entry which is preliminary data.</text>
</comment>
<name>A0A812J2F8_SYMPI</name>
<dbReference type="SUPFAM" id="SSF51197">
    <property type="entry name" value="Clavaminate synthase-like"/>
    <property type="match status" value="1"/>
</dbReference>
<dbReference type="OrthoDB" id="414101at2759"/>
<sequence length="66" mass="7575">ERVEAVFGPGYVAVQDFWSWRAPDSVAAERIHMDGDFWLTGANDGFNLWLLLDHCDMAHSFDIFTK</sequence>
<evidence type="ECO:0000313" key="2">
    <source>
        <dbReference type="Proteomes" id="UP000649617"/>
    </source>
</evidence>
<keyword evidence="2" id="KW-1185">Reference proteome</keyword>
<feature type="non-terminal residue" evidence="1">
    <location>
        <position position="66"/>
    </location>
</feature>